<evidence type="ECO:0000313" key="7">
    <source>
        <dbReference type="Proteomes" id="UP000515158"/>
    </source>
</evidence>
<sequence>MASPRLLALLALLLQVVKMALGVQLGPQESSVLLSQGAVRGMRVLTETRQGVLAYLGVPYAEPPIGELRFSEQDEDCLFLNIWAPEVTTAFRPVPVMVVLEGRGFVTGSPAQLPAQDLAAEGVVVVTVAYRLNVFGFLCLGDGGARGNLGLLDQYLALLWVRDNIDKFGGDPRTITLLGHGAGAASVALHLTSPRTLGLFQRAVLMSGAASSPWARSPSATSASLGVARSLGCPLPPFAAFPLDTESRLPPLRPASATTLDCLRTKSTSEILRAFLTQYQAGNWSDLPLPVSDSFLPPEEQYLPKDPRDALREGAFPQVPIMTGVADQDGTVALAEQRDLSRQSFAQLRRFFLNAAIPGVAKRYGFTTIPTLRALLEWKYVDAAAPGDTSALMAGLLQMYTDARFKAPHARQLQLLSSRTTQLFAYRFDQPGPDLVGSGYPAQPHNLEDCKAAERNCGPTRPLDLTACAACVTSTACLDLALPALCCPSSRAVLLKVILISRLRETLLPGAGYGSELLLLLGPTLLRQVAGRRFTPQEERLAAYMKRMWVDFARAGNPTPGARGYGVTWRRYTDSDRAFLSLVADGTHPMPMRSYSFAFPSEGAPDGQASGRDARDTRAAQLWNVFLPKLHNDSIGDRMAVWAASREAPLTNAQPFRSAMFTLLALVLLLLLLLIMCLVLLKRRAKERGRERDSF</sequence>
<accession>A0A6P9AD53</accession>
<evidence type="ECO:0000256" key="2">
    <source>
        <dbReference type="ARBA" id="ARBA00022729"/>
    </source>
</evidence>
<name>A0A6P9AD53_THRPL</name>
<keyword evidence="4" id="KW-1133">Transmembrane helix</keyword>
<dbReference type="AlphaFoldDB" id="A0A6P9AD53"/>
<feature type="transmembrane region" description="Helical" evidence="4">
    <location>
        <begin position="659"/>
        <end position="681"/>
    </location>
</feature>
<evidence type="ECO:0000313" key="8">
    <source>
        <dbReference type="RefSeq" id="XP_034253761.1"/>
    </source>
</evidence>
<reference evidence="8" key="1">
    <citation type="submission" date="2025-08" db="UniProtKB">
        <authorList>
            <consortium name="RefSeq"/>
        </authorList>
    </citation>
    <scope>IDENTIFICATION</scope>
    <source>
        <tissue evidence="8">Total insect</tissue>
    </source>
</reference>
<organism evidence="8">
    <name type="scientific">Thrips palmi</name>
    <name type="common">Melon thrips</name>
    <dbReference type="NCBI Taxonomy" id="161013"/>
    <lineage>
        <taxon>Eukaryota</taxon>
        <taxon>Metazoa</taxon>
        <taxon>Ecdysozoa</taxon>
        <taxon>Arthropoda</taxon>
        <taxon>Hexapoda</taxon>
        <taxon>Insecta</taxon>
        <taxon>Pterygota</taxon>
        <taxon>Neoptera</taxon>
        <taxon>Paraneoptera</taxon>
        <taxon>Thysanoptera</taxon>
        <taxon>Terebrantia</taxon>
        <taxon>Thripoidea</taxon>
        <taxon>Thripidae</taxon>
        <taxon>Thrips</taxon>
    </lineage>
</organism>
<keyword evidence="2 5" id="KW-0732">Signal</keyword>
<dbReference type="PANTHER" id="PTHR43903">
    <property type="entry name" value="NEUROLIGIN"/>
    <property type="match status" value="1"/>
</dbReference>
<dbReference type="PROSITE" id="PS00941">
    <property type="entry name" value="CARBOXYLESTERASE_B_2"/>
    <property type="match status" value="1"/>
</dbReference>
<gene>
    <name evidence="8" type="primary">LOC117652776</name>
</gene>
<dbReference type="SUPFAM" id="SSF53474">
    <property type="entry name" value="alpha/beta-Hydrolases"/>
    <property type="match status" value="1"/>
</dbReference>
<dbReference type="KEGG" id="tpal:117652776"/>
<dbReference type="InParanoid" id="A0A6P9AD53"/>
<dbReference type="InterPro" id="IPR019819">
    <property type="entry name" value="Carboxylesterase_B_CS"/>
</dbReference>
<feature type="domain" description="Carboxylesterase type B" evidence="6">
    <location>
        <begin position="29"/>
        <end position="71"/>
    </location>
</feature>
<keyword evidence="7" id="KW-1185">Reference proteome</keyword>
<dbReference type="RefSeq" id="XP_034253761.1">
    <property type="nucleotide sequence ID" value="XM_034397870.1"/>
</dbReference>
<dbReference type="Proteomes" id="UP000515158">
    <property type="component" value="Unplaced"/>
</dbReference>
<evidence type="ECO:0000256" key="3">
    <source>
        <dbReference type="ARBA" id="ARBA00023180"/>
    </source>
</evidence>
<dbReference type="SMR" id="A0A6P9AD53"/>
<dbReference type="InterPro" id="IPR002018">
    <property type="entry name" value="CarbesteraseB"/>
</dbReference>
<dbReference type="InterPro" id="IPR051093">
    <property type="entry name" value="Neuroligin/BSAL"/>
</dbReference>
<evidence type="ECO:0000256" key="5">
    <source>
        <dbReference type="SAM" id="SignalP"/>
    </source>
</evidence>
<comment type="similarity">
    <text evidence="1">Belongs to the type-B carboxylesterase/lipase family.</text>
</comment>
<dbReference type="GeneID" id="117652776"/>
<proteinExistence type="inferred from homology"/>
<dbReference type="OrthoDB" id="19501at2759"/>
<keyword evidence="3" id="KW-0325">Glycoprotein</keyword>
<protein>
    <submittedName>
        <fullName evidence="8">Acetylcholinesterase</fullName>
    </submittedName>
</protein>
<keyword evidence="4" id="KW-0812">Transmembrane</keyword>
<keyword evidence="4" id="KW-0472">Membrane</keyword>
<feature type="chain" id="PRO_5027981459" evidence="5">
    <location>
        <begin position="23"/>
        <end position="695"/>
    </location>
</feature>
<evidence type="ECO:0000259" key="6">
    <source>
        <dbReference type="Pfam" id="PF00135"/>
    </source>
</evidence>
<evidence type="ECO:0000256" key="1">
    <source>
        <dbReference type="ARBA" id="ARBA00005964"/>
    </source>
</evidence>
<dbReference type="Pfam" id="PF00135">
    <property type="entry name" value="COesterase"/>
    <property type="match status" value="2"/>
</dbReference>
<dbReference type="Gene3D" id="3.40.50.1820">
    <property type="entry name" value="alpha/beta hydrolase"/>
    <property type="match status" value="1"/>
</dbReference>
<evidence type="ECO:0000256" key="4">
    <source>
        <dbReference type="SAM" id="Phobius"/>
    </source>
</evidence>
<feature type="signal peptide" evidence="5">
    <location>
        <begin position="1"/>
        <end position="22"/>
    </location>
</feature>
<feature type="domain" description="Carboxylesterase type B" evidence="6">
    <location>
        <begin position="73"/>
        <end position="586"/>
    </location>
</feature>
<dbReference type="InterPro" id="IPR029058">
    <property type="entry name" value="AB_hydrolase_fold"/>
</dbReference>